<feature type="coiled-coil region" evidence="3">
    <location>
        <begin position="245"/>
        <end position="303"/>
    </location>
</feature>
<dbReference type="OrthoDB" id="9804712at2"/>
<dbReference type="InterPro" id="IPR004089">
    <property type="entry name" value="MCPsignal_dom"/>
</dbReference>
<evidence type="ECO:0000259" key="5">
    <source>
        <dbReference type="PROSITE" id="PS50111"/>
    </source>
</evidence>
<dbReference type="Pfam" id="PF00015">
    <property type="entry name" value="MCPsignal"/>
    <property type="match status" value="1"/>
</dbReference>
<dbReference type="Proteomes" id="UP000045545">
    <property type="component" value="Unassembled WGS sequence"/>
</dbReference>
<dbReference type="SMART" id="SM00283">
    <property type="entry name" value="MA"/>
    <property type="match status" value="1"/>
</dbReference>
<evidence type="ECO:0000256" key="1">
    <source>
        <dbReference type="ARBA" id="ARBA00023224"/>
    </source>
</evidence>
<evidence type="ECO:0000256" key="2">
    <source>
        <dbReference type="PROSITE-ProRule" id="PRU00284"/>
    </source>
</evidence>
<reference evidence="6 7" key="1">
    <citation type="submission" date="2015-03" db="EMBL/GenBank/DDBJ databases">
        <authorList>
            <person name="Murphy D."/>
        </authorList>
    </citation>
    <scope>NUCLEOTIDE SEQUENCE [LARGE SCALE GENOMIC DNA]</scope>
    <source>
        <strain evidence="6 7">OL-4</strain>
    </source>
</reference>
<dbReference type="PROSITE" id="PS50111">
    <property type="entry name" value="CHEMOTAXIS_TRANSDUC_2"/>
    <property type="match status" value="1"/>
</dbReference>
<feature type="transmembrane region" description="Helical" evidence="4">
    <location>
        <begin position="21"/>
        <end position="39"/>
    </location>
</feature>
<dbReference type="AlphaFoldDB" id="A0A0E4CKM5"/>
<feature type="domain" description="Methyl-accepting transducer" evidence="5">
    <location>
        <begin position="219"/>
        <end position="455"/>
    </location>
</feature>
<sequence>MKESRLLIKHLRNSHLLISRATAVILALGYLVTYGIYFSGKSHSINFTSTTIMLLISILIMVVVYFYTRKYPSQKFSKYLAMTSVAVILFLYNCYVSNADEVWQNLYFIVALGIFYFDVWVAVYGTILTLLVHTLLLFFEPGMMPTANAVSILTTRYTDFVLVGVIIIVAAYAGSMLVRKALQGQEEAISKTDSLIEVSQGVVQKANMISSASQQVLASASDTGNAAEQVNTGMQALSKASVEGVDFARQTVESARQMLEALNAAVHNVQLVTEQSARFRSVVDEGREAMREQENSMQDSERAQQAVSLAVNGLNDQSQQIQNIVTLITGIADQTNLLALNAAIEAARAGEAGRGFAVVAEEVRQLAEESGQAALEISALIAEMKRGMEQTVNEIASSNQAYQRQAAALKKTETTFGQIVQGSLNIDTAVQELSAINEENLAITDEVVHQVESIAAATQKSSISMESMKNLSINQTQSVRTIVEMTQRLTQTADQLRDLVDGLIDTK</sequence>
<evidence type="ECO:0000256" key="4">
    <source>
        <dbReference type="SAM" id="Phobius"/>
    </source>
</evidence>
<feature type="transmembrane region" description="Helical" evidence="4">
    <location>
        <begin position="160"/>
        <end position="178"/>
    </location>
</feature>
<keyword evidence="3" id="KW-0175">Coiled coil</keyword>
<keyword evidence="4" id="KW-1133">Transmembrane helix</keyword>
<proteinExistence type="predicted"/>
<feature type="transmembrane region" description="Helical" evidence="4">
    <location>
        <begin position="45"/>
        <end position="67"/>
    </location>
</feature>
<accession>A0A0E4CKM5</accession>
<dbReference type="PANTHER" id="PTHR32089:SF112">
    <property type="entry name" value="LYSOZYME-LIKE PROTEIN-RELATED"/>
    <property type="match status" value="1"/>
</dbReference>
<protein>
    <submittedName>
        <fullName evidence="6">Methyl-accepting chemotaxis protein (MCP) signalling domain</fullName>
    </submittedName>
</protein>
<name>A0A0E4CKM5_9FIRM</name>
<evidence type="ECO:0000256" key="3">
    <source>
        <dbReference type="SAM" id="Coils"/>
    </source>
</evidence>
<keyword evidence="1 2" id="KW-0807">Transducer</keyword>
<gene>
    <name evidence="6" type="ORF">2427</name>
</gene>
<dbReference type="RefSeq" id="WP_046499364.1">
    <property type="nucleotide sequence ID" value="NZ_CGIH01000042.1"/>
</dbReference>
<feature type="transmembrane region" description="Helical" evidence="4">
    <location>
        <begin position="79"/>
        <end position="95"/>
    </location>
</feature>
<feature type="transmembrane region" description="Helical" evidence="4">
    <location>
        <begin position="107"/>
        <end position="139"/>
    </location>
</feature>
<keyword evidence="4" id="KW-0812">Transmembrane</keyword>
<dbReference type="SUPFAM" id="SSF58104">
    <property type="entry name" value="Methyl-accepting chemotaxis protein (MCP) signaling domain"/>
    <property type="match status" value="1"/>
</dbReference>
<evidence type="ECO:0000313" key="6">
    <source>
        <dbReference type="EMBL" id="CQB51964.1"/>
    </source>
</evidence>
<dbReference type="GO" id="GO:0016020">
    <property type="term" value="C:membrane"/>
    <property type="evidence" value="ECO:0007669"/>
    <property type="project" value="InterPro"/>
</dbReference>
<evidence type="ECO:0000313" key="7">
    <source>
        <dbReference type="Proteomes" id="UP000045545"/>
    </source>
</evidence>
<keyword evidence="7" id="KW-1185">Reference proteome</keyword>
<organism evidence="6 7">
    <name type="scientific">Syntrophomonas zehnderi OL-4</name>
    <dbReference type="NCBI Taxonomy" id="690567"/>
    <lineage>
        <taxon>Bacteria</taxon>
        <taxon>Bacillati</taxon>
        <taxon>Bacillota</taxon>
        <taxon>Clostridia</taxon>
        <taxon>Eubacteriales</taxon>
        <taxon>Syntrophomonadaceae</taxon>
        <taxon>Syntrophomonas</taxon>
    </lineage>
</organism>
<dbReference type="Gene3D" id="1.10.287.950">
    <property type="entry name" value="Methyl-accepting chemotaxis protein"/>
    <property type="match status" value="1"/>
</dbReference>
<keyword evidence="4" id="KW-0472">Membrane</keyword>
<dbReference type="EMBL" id="CGIH01000042">
    <property type="protein sequence ID" value="CQB51964.1"/>
    <property type="molecule type" value="Genomic_DNA"/>
</dbReference>
<dbReference type="GO" id="GO:0007165">
    <property type="term" value="P:signal transduction"/>
    <property type="evidence" value="ECO:0007669"/>
    <property type="project" value="UniProtKB-KW"/>
</dbReference>
<dbReference type="STRING" id="690567.2427"/>
<dbReference type="PANTHER" id="PTHR32089">
    <property type="entry name" value="METHYL-ACCEPTING CHEMOTAXIS PROTEIN MCPB"/>
    <property type="match status" value="1"/>
</dbReference>
<dbReference type="CDD" id="cd11386">
    <property type="entry name" value="MCP_signal"/>
    <property type="match status" value="1"/>
</dbReference>